<keyword evidence="2 5" id="KW-0812">Transmembrane</keyword>
<evidence type="ECO:0000313" key="8">
    <source>
        <dbReference type="Proteomes" id="UP000658225"/>
    </source>
</evidence>
<dbReference type="AlphaFoldDB" id="A0A927MLX5"/>
<evidence type="ECO:0000256" key="1">
    <source>
        <dbReference type="ARBA" id="ARBA00004141"/>
    </source>
</evidence>
<evidence type="ECO:0000256" key="3">
    <source>
        <dbReference type="ARBA" id="ARBA00022989"/>
    </source>
</evidence>
<reference evidence="7" key="1">
    <citation type="submission" date="2020-10" db="EMBL/GenBank/DDBJ databases">
        <title>Genomic Encyclopedia of Type Strains, Phase IV (KMG-IV): sequencing the most valuable type-strain genomes for metagenomic binning, comparative biology and taxonomic classification.</title>
        <authorList>
            <person name="Goeker M."/>
        </authorList>
    </citation>
    <scope>NUCLEOTIDE SEQUENCE</scope>
    <source>
        <strain evidence="7">DSM 13886</strain>
    </source>
</reference>
<keyword evidence="4 5" id="KW-0472">Membrane</keyword>
<comment type="caution">
    <text evidence="7">The sequence shown here is derived from an EMBL/GenBank/DDBJ whole genome shotgun (WGS) entry which is preliminary data.</text>
</comment>
<dbReference type="InterPro" id="IPR004841">
    <property type="entry name" value="AA-permease/SLC12A_dom"/>
</dbReference>
<organism evidence="7 8">
    <name type="scientific">Sporosarcina limicola</name>
    <dbReference type="NCBI Taxonomy" id="34101"/>
    <lineage>
        <taxon>Bacteria</taxon>
        <taxon>Bacillati</taxon>
        <taxon>Bacillota</taxon>
        <taxon>Bacilli</taxon>
        <taxon>Bacillales</taxon>
        <taxon>Caryophanaceae</taxon>
        <taxon>Sporosarcina</taxon>
    </lineage>
</organism>
<evidence type="ECO:0000256" key="5">
    <source>
        <dbReference type="SAM" id="Phobius"/>
    </source>
</evidence>
<name>A0A927MLX5_9BACL</name>
<sequence>MPNGFGSVLLGITVVIFSFMGTEIVAIAAGESDHP</sequence>
<evidence type="ECO:0000259" key="6">
    <source>
        <dbReference type="Pfam" id="PF00324"/>
    </source>
</evidence>
<dbReference type="EMBL" id="JADBEL010000012">
    <property type="protein sequence ID" value="MBE1555327.1"/>
    <property type="molecule type" value="Genomic_DNA"/>
</dbReference>
<evidence type="ECO:0000313" key="7">
    <source>
        <dbReference type="EMBL" id="MBE1555327.1"/>
    </source>
</evidence>
<dbReference type="Proteomes" id="UP000658225">
    <property type="component" value="Unassembled WGS sequence"/>
</dbReference>
<keyword evidence="8" id="KW-1185">Reference proteome</keyword>
<dbReference type="Pfam" id="PF00324">
    <property type="entry name" value="AA_permease"/>
    <property type="match status" value="1"/>
</dbReference>
<keyword evidence="3 5" id="KW-1133">Transmembrane helix</keyword>
<accession>A0A927MLX5</accession>
<evidence type="ECO:0000256" key="2">
    <source>
        <dbReference type="ARBA" id="ARBA00022692"/>
    </source>
</evidence>
<dbReference type="GO" id="GO:0055085">
    <property type="term" value="P:transmembrane transport"/>
    <property type="evidence" value="ECO:0007669"/>
    <property type="project" value="InterPro"/>
</dbReference>
<gene>
    <name evidence="7" type="ORF">H4683_002432</name>
</gene>
<dbReference type="Gene3D" id="1.20.1740.10">
    <property type="entry name" value="Amino acid/polyamine transporter I"/>
    <property type="match status" value="1"/>
</dbReference>
<dbReference type="GO" id="GO:0016020">
    <property type="term" value="C:membrane"/>
    <property type="evidence" value="ECO:0007669"/>
    <property type="project" value="UniProtKB-SubCell"/>
</dbReference>
<evidence type="ECO:0000256" key="4">
    <source>
        <dbReference type="ARBA" id="ARBA00023136"/>
    </source>
</evidence>
<feature type="domain" description="Amino acid permease/ SLC12A" evidence="6">
    <location>
        <begin position="1"/>
        <end position="35"/>
    </location>
</feature>
<feature type="transmembrane region" description="Helical" evidence="5">
    <location>
        <begin position="6"/>
        <end position="29"/>
    </location>
</feature>
<comment type="subcellular location">
    <subcellularLocation>
        <location evidence="1">Membrane</location>
        <topology evidence="1">Multi-pass membrane protein</topology>
    </subcellularLocation>
</comment>
<proteinExistence type="predicted"/>
<protein>
    <submittedName>
        <fullName evidence="7">L-asparagine transporter-like permease</fullName>
    </submittedName>
</protein>